<feature type="modified residue" description="4-aspartylphosphate" evidence="5">
    <location>
        <position position="60"/>
    </location>
</feature>
<dbReference type="CDD" id="cd17535">
    <property type="entry name" value="REC_NarL-like"/>
    <property type="match status" value="1"/>
</dbReference>
<dbReference type="SUPFAM" id="SSF46894">
    <property type="entry name" value="C-terminal effector domain of the bipartite response regulators"/>
    <property type="match status" value="1"/>
</dbReference>
<comment type="caution">
    <text evidence="8">The sequence shown here is derived from an EMBL/GenBank/DDBJ whole genome shotgun (WGS) entry which is preliminary data.</text>
</comment>
<evidence type="ECO:0000259" key="6">
    <source>
        <dbReference type="PROSITE" id="PS50043"/>
    </source>
</evidence>
<dbReference type="InterPro" id="IPR016032">
    <property type="entry name" value="Sig_transdc_resp-reg_C-effctor"/>
</dbReference>
<accession>A0A948X2B3</accession>
<dbReference type="InterPro" id="IPR011006">
    <property type="entry name" value="CheY-like_superfamily"/>
</dbReference>
<evidence type="ECO:0000256" key="3">
    <source>
        <dbReference type="ARBA" id="ARBA00023125"/>
    </source>
</evidence>
<dbReference type="InterPro" id="IPR058245">
    <property type="entry name" value="NreC/VraR/RcsB-like_REC"/>
</dbReference>
<proteinExistence type="predicted"/>
<dbReference type="AlphaFoldDB" id="A0A948X2B3"/>
<dbReference type="SMART" id="SM00448">
    <property type="entry name" value="REC"/>
    <property type="match status" value="1"/>
</dbReference>
<dbReference type="PRINTS" id="PR00038">
    <property type="entry name" value="HTHLUXR"/>
</dbReference>
<dbReference type="PROSITE" id="PS00622">
    <property type="entry name" value="HTH_LUXR_1"/>
    <property type="match status" value="1"/>
</dbReference>
<dbReference type="SUPFAM" id="SSF52172">
    <property type="entry name" value="CheY-like"/>
    <property type="match status" value="1"/>
</dbReference>
<dbReference type="GO" id="GO:0000160">
    <property type="term" value="P:phosphorelay signal transduction system"/>
    <property type="evidence" value="ECO:0007669"/>
    <property type="project" value="InterPro"/>
</dbReference>
<dbReference type="SMART" id="SM00421">
    <property type="entry name" value="HTH_LUXR"/>
    <property type="match status" value="1"/>
</dbReference>
<keyword evidence="4" id="KW-0804">Transcription</keyword>
<evidence type="ECO:0000256" key="2">
    <source>
        <dbReference type="ARBA" id="ARBA00023015"/>
    </source>
</evidence>
<protein>
    <submittedName>
        <fullName evidence="8">Response regulator transcription factor</fullName>
    </submittedName>
</protein>
<name>A0A948X2B3_9BACT</name>
<feature type="domain" description="HTH luxR-type" evidence="6">
    <location>
        <begin position="146"/>
        <end position="211"/>
    </location>
</feature>
<dbReference type="PANTHER" id="PTHR43214:SF41">
    <property type="entry name" value="NITRATE_NITRITE RESPONSE REGULATOR PROTEIN NARP"/>
    <property type="match status" value="1"/>
</dbReference>
<keyword evidence="3" id="KW-0238">DNA-binding</keyword>
<reference evidence="8" key="1">
    <citation type="journal article" date="2021" name="PeerJ">
        <title>Extensive microbial diversity within the chicken gut microbiome revealed by metagenomics and culture.</title>
        <authorList>
            <person name="Gilroy R."/>
            <person name="Ravi A."/>
            <person name="Getino M."/>
            <person name="Pursley I."/>
            <person name="Horton D.L."/>
            <person name="Alikhan N.F."/>
            <person name="Baker D."/>
            <person name="Gharbi K."/>
            <person name="Hall N."/>
            <person name="Watson M."/>
            <person name="Adriaenssens E.M."/>
            <person name="Foster-Nyarko E."/>
            <person name="Jarju S."/>
            <person name="Secka A."/>
            <person name="Antonio M."/>
            <person name="Oren A."/>
            <person name="Chaudhuri R.R."/>
            <person name="La Ragione R."/>
            <person name="Hildebrand F."/>
            <person name="Pallen M.J."/>
        </authorList>
    </citation>
    <scope>NUCLEOTIDE SEQUENCE</scope>
    <source>
        <strain evidence="8">8470</strain>
    </source>
</reference>
<evidence type="ECO:0000313" key="8">
    <source>
        <dbReference type="EMBL" id="MBU3857382.1"/>
    </source>
</evidence>
<dbReference type="CDD" id="cd06170">
    <property type="entry name" value="LuxR_C_like"/>
    <property type="match status" value="1"/>
</dbReference>
<keyword evidence="2" id="KW-0805">Transcription regulation</keyword>
<organism evidence="8 9">
    <name type="scientific">Candidatus Phocaeicola excrementipullorum</name>
    <dbReference type="NCBI Taxonomy" id="2838731"/>
    <lineage>
        <taxon>Bacteria</taxon>
        <taxon>Pseudomonadati</taxon>
        <taxon>Bacteroidota</taxon>
        <taxon>Bacteroidia</taxon>
        <taxon>Bacteroidales</taxon>
        <taxon>Bacteroidaceae</taxon>
        <taxon>Phocaeicola</taxon>
    </lineage>
</organism>
<dbReference type="Pfam" id="PF00196">
    <property type="entry name" value="GerE"/>
    <property type="match status" value="1"/>
</dbReference>
<dbReference type="PROSITE" id="PS50110">
    <property type="entry name" value="RESPONSE_REGULATORY"/>
    <property type="match status" value="1"/>
</dbReference>
<sequence length="218" mass="25011">MEEGKDIRMLLVDDHELVLQGLKYIIECSLPDVKHICTASSGREAISLITSQHFHLCVLDLELPDMSGLDVIACIREKNAGTRIIVNTMHEELWCIKELLQCQVDGILFKSVYPSEMLEAIRRILRGKTYYCEQVRRTRAKMERSDKQRRDTLTPRELDVLKLLSEGKTTQEIARELCVSTNTVDTHRRHLLDKLGARNVVDLLMTAIAKGIITVRKR</sequence>
<feature type="domain" description="Response regulatory" evidence="7">
    <location>
        <begin position="8"/>
        <end position="125"/>
    </location>
</feature>
<dbReference type="PANTHER" id="PTHR43214">
    <property type="entry name" value="TWO-COMPONENT RESPONSE REGULATOR"/>
    <property type="match status" value="1"/>
</dbReference>
<dbReference type="GO" id="GO:0003677">
    <property type="term" value="F:DNA binding"/>
    <property type="evidence" value="ECO:0007669"/>
    <property type="project" value="UniProtKB-KW"/>
</dbReference>
<reference evidence="8" key="2">
    <citation type="submission" date="2021-04" db="EMBL/GenBank/DDBJ databases">
        <authorList>
            <person name="Gilroy R."/>
        </authorList>
    </citation>
    <scope>NUCLEOTIDE SEQUENCE</scope>
    <source>
        <strain evidence="8">8470</strain>
    </source>
</reference>
<dbReference type="GO" id="GO:0006355">
    <property type="term" value="P:regulation of DNA-templated transcription"/>
    <property type="evidence" value="ECO:0007669"/>
    <property type="project" value="InterPro"/>
</dbReference>
<evidence type="ECO:0000256" key="4">
    <source>
        <dbReference type="ARBA" id="ARBA00023163"/>
    </source>
</evidence>
<dbReference type="Proteomes" id="UP000784286">
    <property type="component" value="Unassembled WGS sequence"/>
</dbReference>
<dbReference type="EMBL" id="JAHLFJ010000118">
    <property type="protein sequence ID" value="MBU3857382.1"/>
    <property type="molecule type" value="Genomic_DNA"/>
</dbReference>
<evidence type="ECO:0000259" key="7">
    <source>
        <dbReference type="PROSITE" id="PS50110"/>
    </source>
</evidence>
<evidence type="ECO:0000256" key="5">
    <source>
        <dbReference type="PROSITE-ProRule" id="PRU00169"/>
    </source>
</evidence>
<dbReference type="Gene3D" id="3.40.50.2300">
    <property type="match status" value="1"/>
</dbReference>
<dbReference type="InterPro" id="IPR000792">
    <property type="entry name" value="Tscrpt_reg_LuxR_C"/>
</dbReference>
<keyword evidence="1 5" id="KW-0597">Phosphoprotein</keyword>
<dbReference type="InterPro" id="IPR039420">
    <property type="entry name" value="WalR-like"/>
</dbReference>
<evidence type="ECO:0000313" key="9">
    <source>
        <dbReference type="Proteomes" id="UP000784286"/>
    </source>
</evidence>
<evidence type="ECO:0000256" key="1">
    <source>
        <dbReference type="ARBA" id="ARBA00022553"/>
    </source>
</evidence>
<dbReference type="InterPro" id="IPR001789">
    <property type="entry name" value="Sig_transdc_resp-reg_receiver"/>
</dbReference>
<gene>
    <name evidence="8" type="ORF">H9928_12780</name>
</gene>
<dbReference type="PROSITE" id="PS50043">
    <property type="entry name" value="HTH_LUXR_2"/>
    <property type="match status" value="1"/>
</dbReference>
<dbReference type="Pfam" id="PF00072">
    <property type="entry name" value="Response_reg"/>
    <property type="match status" value="1"/>
</dbReference>